<evidence type="ECO:0000256" key="8">
    <source>
        <dbReference type="RuleBase" id="RU366009"/>
    </source>
</evidence>
<evidence type="ECO:0000313" key="10">
    <source>
        <dbReference type="EMBL" id="CAA9588707.1"/>
    </source>
</evidence>
<comment type="similarity">
    <text evidence="2 8">Belongs to the metallo-dependent hydrolases superfamily. ATZ/TRZ family.</text>
</comment>
<dbReference type="Pfam" id="PF01979">
    <property type="entry name" value="Amidohydro_1"/>
    <property type="match status" value="1"/>
</dbReference>
<dbReference type="EC" id="3.5.4.3" evidence="3 7"/>
<feature type="domain" description="Amidohydrolase-related" evidence="9">
    <location>
        <begin position="62"/>
        <end position="427"/>
    </location>
</feature>
<dbReference type="InterPro" id="IPR011059">
    <property type="entry name" value="Metal-dep_hydrolase_composite"/>
</dbReference>
<keyword evidence="6 8" id="KW-0862">Zinc</keyword>
<proteinExistence type="inferred from homology"/>
<dbReference type="GO" id="GO:0008892">
    <property type="term" value="F:guanine deaminase activity"/>
    <property type="evidence" value="ECO:0007669"/>
    <property type="project" value="UniProtKB-UniRule"/>
</dbReference>
<dbReference type="InterPro" id="IPR006680">
    <property type="entry name" value="Amidohydro-rel"/>
</dbReference>
<dbReference type="UniPathway" id="UPA00603">
    <property type="reaction ID" value="UER00660"/>
</dbReference>
<keyword evidence="5 8" id="KW-0378">Hydrolase</keyword>
<dbReference type="EMBL" id="CADCWP010000366">
    <property type="protein sequence ID" value="CAA9588707.1"/>
    <property type="molecule type" value="Genomic_DNA"/>
</dbReference>
<dbReference type="SUPFAM" id="SSF51556">
    <property type="entry name" value="Metallo-dependent hydrolases"/>
    <property type="match status" value="1"/>
</dbReference>
<evidence type="ECO:0000256" key="4">
    <source>
        <dbReference type="ARBA" id="ARBA00022723"/>
    </source>
</evidence>
<keyword evidence="4 8" id="KW-0479">Metal-binding</keyword>
<organism evidence="10">
    <name type="scientific">uncultured Truepera sp</name>
    <dbReference type="NCBI Taxonomy" id="543023"/>
    <lineage>
        <taxon>Bacteria</taxon>
        <taxon>Thermotogati</taxon>
        <taxon>Deinococcota</taxon>
        <taxon>Deinococci</taxon>
        <taxon>Trueperales</taxon>
        <taxon>Trueperaceae</taxon>
        <taxon>Truepera</taxon>
        <taxon>environmental samples</taxon>
    </lineage>
</organism>
<dbReference type="InterPro" id="IPR032466">
    <property type="entry name" value="Metal_Hydrolase"/>
</dbReference>
<evidence type="ECO:0000256" key="6">
    <source>
        <dbReference type="ARBA" id="ARBA00022833"/>
    </source>
</evidence>
<dbReference type="PANTHER" id="PTHR11271">
    <property type="entry name" value="GUANINE DEAMINASE"/>
    <property type="match status" value="1"/>
</dbReference>
<dbReference type="Gene3D" id="3.20.20.140">
    <property type="entry name" value="Metal-dependent hydrolases"/>
    <property type="match status" value="1"/>
</dbReference>
<evidence type="ECO:0000256" key="7">
    <source>
        <dbReference type="NCBIfam" id="TIGR02967"/>
    </source>
</evidence>
<dbReference type="GO" id="GO:0008270">
    <property type="term" value="F:zinc ion binding"/>
    <property type="evidence" value="ECO:0007669"/>
    <property type="project" value="UniProtKB-UniRule"/>
</dbReference>
<dbReference type="PANTHER" id="PTHR11271:SF6">
    <property type="entry name" value="GUANINE DEAMINASE"/>
    <property type="match status" value="1"/>
</dbReference>
<gene>
    <name evidence="10" type="ORF">AVDCRST_MAG86-4407</name>
</gene>
<evidence type="ECO:0000256" key="2">
    <source>
        <dbReference type="ARBA" id="ARBA00006745"/>
    </source>
</evidence>
<evidence type="ECO:0000256" key="3">
    <source>
        <dbReference type="ARBA" id="ARBA00012781"/>
    </source>
</evidence>
<evidence type="ECO:0000256" key="5">
    <source>
        <dbReference type="ARBA" id="ARBA00022801"/>
    </source>
</evidence>
<comment type="pathway">
    <text evidence="1 8">Purine metabolism; guanine degradation; xanthine from guanine: step 1/1.</text>
</comment>
<reference evidence="10" key="1">
    <citation type="submission" date="2020-02" db="EMBL/GenBank/DDBJ databases">
        <authorList>
            <person name="Meier V. D."/>
        </authorList>
    </citation>
    <scope>NUCLEOTIDE SEQUENCE</scope>
    <source>
        <strain evidence="10">AVDCRST_MAG86</strain>
    </source>
</reference>
<dbReference type="AlphaFoldDB" id="A0A6J4VUY4"/>
<dbReference type="InterPro" id="IPR051607">
    <property type="entry name" value="Metallo-dep_hydrolases"/>
</dbReference>
<dbReference type="GO" id="GO:0006147">
    <property type="term" value="P:guanine catabolic process"/>
    <property type="evidence" value="ECO:0007669"/>
    <property type="project" value="UniProtKB-UniRule"/>
</dbReference>
<sequence>MTIVLRARIFHTPRDPFREAGALETVEGALALTDDRVGALGSLTEVQRQYPDAPVLGDGEDYLLPGFVDTHVHYPQMSVVGAMGLTLLDWLRERTLPEEARLADTAYAREVAARFLRALARNGTTTALVFGAHQPPAQGIFFELAAASGLRITSGLVLGDRLLHPALEADPETCYRESETLLRAWHKRGRVRYAVTPRFSVSCSEGVLEAAGALLRSYPDAFFQTHLNEAPAEISAVAELFPWARDYLETYERFGLVTERSLFAHNVHVTGDELTRLAAARSAVAHCPSSNMFIGSGLFPLRRHLDHGVRVALGSDVGGGTGFSLLKEGLMAYQGQMLLGSGPGGGLPLGPAHLLYLATRAGALALGLDDLGDFTPGRQADLVLLRPPEGGTLAEVLAQSPSAEASLGALFTLAREDSVREVFVAGEPLFTRLGLS</sequence>
<comment type="catalytic activity">
    <reaction evidence="8">
        <text>guanine + H2O + H(+) = xanthine + NH4(+)</text>
        <dbReference type="Rhea" id="RHEA:14665"/>
        <dbReference type="ChEBI" id="CHEBI:15377"/>
        <dbReference type="ChEBI" id="CHEBI:15378"/>
        <dbReference type="ChEBI" id="CHEBI:16235"/>
        <dbReference type="ChEBI" id="CHEBI:17712"/>
        <dbReference type="ChEBI" id="CHEBI:28938"/>
        <dbReference type="EC" id="3.5.4.3"/>
    </reaction>
</comment>
<dbReference type="GO" id="GO:0005829">
    <property type="term" value="C:cytosol"/>
    <property type="evidence" value="ECO:0007669"/>
    <property type="project" value="TreeGrafter"/>
</dbReference>
<evidence type="ECO:0000256" key="1">
    <source>
        <dbReference type="ARBA" id="ARBA00004984"/>
    </source>
</evidence>
<dbReference type="SUPFAM" id="SSF51338">
    <property type="entry name" value="Composite domain of metallo-dependent hydrolases"/>
    <property type="match status" value="1"/>
</dbReference>
<protein>
    <recommendedName>
        <fullName evidence="3 7">Guanine deaminase</fullName>
        <shortName evidence="8">Guanase</shortName>
        <ecNumber evidence="3 7">3.5.4.3</ecNumber>
    </recommendedName>
    <alternativeName>
        <fullName evidence="8">Guanine aminohydrolase</fullName>
    </alternativeName>
</protein>
<dbReference type="Gene3D" id="2.30.40.10">
    <property type="entry name" value="Urease, subunit C, domain 1"/>
    <property type="match status" value="1"/>
</dbReference>
<accession>A0A6J4VUY4</accession>
<name>A0A6J4VUY4_9DEIN</name>
<dbReference type="InterPro" id="IPR014311">
    <property type="entry name" value="Guanine_deaminase"/>
</dbReference>
<comment type="function">
    <text evidence="8">Catalyzes the hydrolytic deamination of guanine, producing xanthine and ammonia.</text>
</comment>
<evidence type="ECO:0000259" key="9">
    <source>
        <dbReference type="Pfam" id="PF01979"/>
    </source>
</evidence>
<dbReference type="NCBIfam" id="NF006679">
    <property type="entry name" value="PRK09228.1"/>
    <property type="match status" value="1"/>
</dbReference>
<dbReference type="NCBIfam" id="TIGR02967">
    <property type="entry name" value="guan_deamin"/>
    <property type="match status" value="1"/>
</dbReference>
<comment type="cofactor">
    <cofactor evidence="8">
        <name>Zn(2+)</name>
        <dbReference type="ChEBI" id="CHEBI:29105"/>
    </cofactor>
    <text evidence="8">Binds 1 zinc ion per subunit.</text>
</comment>